<dbReference type="EMBL" id="MU866114">
    <property type="protein sequence ID" value="KAK4179594.1"/>
    <property type="molecule type" value="Genomic_DNA"/>
</dbReference>
<dbReference type="CDD" id="cd05471">
    <property type="entry name" value="pepsin_like"/>
    <property type="match status" value="1"/>
</dbReference>
<feature type="region of interest" description="Disordered" evidence="2">
    <location>
        <begin position="417"/>
        <end position="436"/>
    </location>
</feature>
<dbReference type="PROSITE" id="PS51767">
    <property type="entry name" value="PEPTIDASE_A1"/>
    <property type="match status" value="1"/>
</dbReference>
<dbReference type="InterPro" id="IPR021109">
    <property type="entry name" value="Peptidase_aspartic_dom_sf"/>
</dbReference>
<dbReference type="InterPro" id="IPR001461">
    <property type="entry name" value="Aspartic_peptidase_A1"/>
</dbReference>
<evidence type="ECO:0000256" key="1">
    <source>
        <dbReference type="ARBA" id="ARBA00007447"/>
    </source>
</evidence>
<evidence type="ECO:0000259" key="5">
    <source>
        <dbReference type="PROSITE" id="PS51767"/>
    </source>
</evidence>
<keyword evidence="4" id="KW-0732">Signal</keyword>
<feature type="signal peptide" evidence="4">
    <location>
        <begin position="1"/>
        <end position="27"/>
    </location>
</feature>
<dbReference type="Pfam" id="PF00026">
    <property type="entry name" value="Asp"/>
    <property type="match status" value="1"/>
</dbReference>
<reference evidence="6" key="2">
    <citation type="submission" date="2023-05" db="EMBL/GenBank/DDBJ databases">
        <authorList>
            <consortium name="Lawrence Berkeley National Laboratory"/>
            <person name="Steindorff A."/>
            <person name="Hensen N."/>
            <person name="Bonometti L."/>
            <person name="Westerberg I."/>
            <person name="Brannstrom I.O."/>
            <person name="Guillou S."/>
            <person name="Cros-Aarteil S."/>
            <person name="Calhoun S."/>
            <person name="Haridas S."/>
            <person name="Kuo A."/>
            <person name="Mondo S."/>
            <person name="Pangilinan J."/>
            <person name="Riley R."/>
            <person name="Labutti K."/>
            <person name="Andreopoulos B."/>
            <person name="Lipzen A."/>
            <person name="Chen C."/>
            <person name="Yanf M."/>
            <person name="Daum C."/>
            <person name="Ng V."/>
            <person name="Clum A."/>
            <person name="Ohm R."/>
            <person name="Martin F."/>
            <person name="Silar P."/>
            <person name="Natvig D."/>
            <person name="Lalanne C."/>
            <person name="Gautier V."/>
            <person name="Ament-Velasquez S.L."/>
            <person name="Kruys A."/>
            <person name="Hutchinson M.I."/>
            <person name="Powell A.J."/>
            <person name="Barry K."/>
            <person name="Miller A.N."/>
            <person name="Grigoriev I.V."/>
            <person name="Debuchy R."/>
            <person name="Gladieux P."/>
            <person name="Thoren M.H."/>
            <person name="Johannesson H."/>
        </authorList>
    </citation>
    <scope>NUCLEOTIDE SEQUENCE</scope>
    <source>
        <strain evidence="6">CBS 892.96</strain>
    </source>
</reference>
<gene>
    <name evidence="6" type="ORF">QBC36DRAFT_231763</name>
</gene>
<evidence type="ECO:0000256" key="2">
    <source>
        <dbReference type="SAM" id="MobiDB-lite"/>
    </source>
</evidence>
<dbReference type="GO" id="GO:0000324">
    <property type="term" value="C:fungal-type vacuole"/>
    <property type="evidence" value="ECO:0007669"/>
    <property type="project" value="TreeGrafter"/>
</dbReference>
<evidence type="ECO:0000256" key="3">
    <source>
        <dbReference type="SAM" id="Phobius"/>
    </source>
</evidence>
<keyword evidence="7" id="KW-1185">Reference proteome</keyword>
<feature type="chain" id="PRO_5042887810" evidence="4">
    <location>
        <begin position="28"/>
        <end position="670"/>
    </location>
</feature>
<dbReference type="PANTHER" id="PTHR47966">
    <property type="entry name" value="BETA-SITE APP-CLEAVING ENZYME, ISOFORM A-RELATED"/>
    <property type="match status" value="1"/>
</dbReference>
<dbReference type="InterPro" id="IPR033121">
    <property type="entry name" value="PEPTIDASE_A1"/>
</dbReference>
<feature type="compositionally biased region" description="Polar residues" evidence="2">
    <location>
        <begin position="521"/>
        <end position="549"/>
    </location>
</feature>
<dbReference type="InterPro" id="IPR034164">
    <property type="entry name" value="Pepsin-like_dom"/>
</dbReference>
<feature type="region of interest" description="Disordered" evidence="2">
    <location>
        <begin position="478"/>
        <end position="670"/>
    </location>
</feature>
<organism evidence="6 7">
    <name type="scientific">Triangularia setosa</name>
    <dbReference type="NCBI Taxonomy" id="2587417"/>
    <lineage>
        <taxon>Eukaryota</taxon>
        <taxon>Fungi</taxon>
        <taxon>Dikarya</taxon>
        <taxon>Ascomycota</taxon>
        <taxon>Pezizomycotina</taxon>
        <taxon>Sordariomycetes</taxon>
        <taxon>Sordariomycetidae</taxon>
        <taxon>Sordariales</taxon>
        <taxon>Podosporaceae</taxon>
        <taxon>Triangularia</taxon>
    </lineage>
</organism>
<protein>
    <submittedName>
        <fullName evidence="6">Aspartic peptidase domain-containing protein</fullName>
    </submittedName>
</protein>
<evidence type="ECO:0000313" key="7">
    <source>
        <dbReference type="Proteomes" id="UP001302321"/>
    </source>
</evidence>
<keyword evidence="3" id="KW-0812">Transmembrane</keyword>
<feature type="compositionally biased region" description="Low complexity" evidence="2">
    <location>
        <begin position="424"/>
        <end position="436"/>
    </location>
</feature>
<dbReference type="Gene3D" id="2.40.70.10">
    <property type="entry name" value="Acid Proteases"/>
    <property type="match status" value="2"/>
</dbReference>
<dbReference type="SUPFAM" id="SSF50630">
    <property type="entry name" value="Acid proteases"/>
    <property type="match status" value="1"/>
</dbReference>
<accession>A0AAN6WCT9</accession>
<name>A0AAN6WCT9_9PEZI</name>
<comment type="caution">
    <text evidence="6">The sequence shown here is derived from an EMBL/GenBank/DDBJ whole genome shotgun (WGS) entry which is preliminary data.</text>
</comment>
<proteinExistence type="inferred from homology"/>
<dbReference type="AlphaFoldDB" id="A0AAN6WCT9"/>
<dbReference type="PANTHER" id="PTHR47966:SF51">
    <property type="entry name" value="BETA-SITE APP-CLEAVING ENZYME, ISOFORM A-RELATED"/>
    <property type="match status" value="1"/>
</dbReference>
<keyword evidence="3" id="KW-1133">Transmembrane helix</keyword>
<feature type="domain" description="Peptidase A1" evidence="5">
    <location>
        <begin position="51"/>
        <end position="400"/>
    </location>
</feature>
<evidence type="ECO:0000313" key="6">
    <source>
        <dbReference type="EMBL" id="KAK4179594.1"/>
    </source>
</evidence>
<evidence type="ECO:0000256" key="4">
    <source>
        <dbReference type="SAM" id="SignalP"/>
    </source>
</evidence>
<feature type="compositionally biased region" description="Polar residues" evidence="2">
    <location>
        <begin position="502"/>
        <end position="511"/>
    </location>
</feature>
<dbReference type="GO" id="GO:0004190">
    <property type="term" value="F:aspartic-type endopeptidase activity"/>
    <property type="evidence" value="ECO:0007669"/>
    <property type="project" value="InterPro"/>
</dbReference>
<comment type="similarity">
    <text evidence="1">Belongs to the peptidase A1 family.</text>
</comment>
<reference evidence="6" key="1">
    <citation type="journal article" date="2023" name="Mol. Phylogenet. Evol.">
        <title>Genome-scale phylogeny and comparative genomics of the fungal order Sordariales.</title>
        <authorList>
            <person name="Hensen N."/>
            <person name="Bonometti L."/>
            <person name="Westerberg I."/>
            <person name="Brannstrom I.O."/>
            <person name="Guillou S."/>
            <person name="Cros-Aarteil S."/>
            <person name="Calhoun S."/>
            <person name="Haridas S."/>
            <person name="Kuo A."/>
            <person name="Mondo S."/>
            <person name="Pangilinan J."/>
            <person name="Riley R."/>
            <person name="LaButti K."/>
            <person name="Andreopoulos B."/>
            <person name="Lipzen A."/>
            <person name="Chen C."/>
            <person name="Yan M."/>
            <person name="Daum C."/>
            <person name="Ng V."/>
            <person name="Clum A."/>
            <person name="Steindorff A."/>
            <person name="Ohm R.A."/>
            <person name="Martin F."/>
            <person name="Silar P."/>
            <person name="Natvig D.O."/>
            <person name="Lalanne C."/>
            <person name="Gautier V."/>
            <person name="Ament-Velasquez S.L."/>
            <person name="Kruys A."/>
            <person name="Hutchinson M.I."/>
            <person name="Powell A.J."/>
            <person name="Barry K."/>
            <person name="Miller A.N."/>
            <person name="Grigoriev I.V."/>
            <person name="Debuchy R."/>
            <person name="Gladieux P."/>
            <person name="Hiltunen Thoren M."/>
            <person name="Johannesson H."/>
        </authorList>
    </citation>
    <scope>NUCLEOTIDE SEQUENCE</scope>
    <source>
        <strain evidence="6">CBS 892.96</strain>
    </source>
</reference>
<dbReference type="Proteomes" id="UP001302321">
    <property type="component" value="Unassembled WGS sequence"/>
</dbReference>
<feature type="transmembrane region" description="Helical" evidence="3">
    <location>
        <begin position="440"/>
        <end position="464"/>
    </location>
</feature>
<dbReference type="GO" id="GO:0006508">
    <property type="term" value="P:proteolysis"/>
    <property type="evidence" value="ECO:0007669"/>
    <property type="project" value="InterPro"/>
</dbReference>
<keyword evidence="3" id="KW-0472">Membrane</keyword>
<dbReference type="CDD" id="cd12087">
    <property type="entry name" value="TM_EGFR-like"/>
    <property type="match status" value="1"/>
</dbReference>
<sequence length="670" mass="71278">MFVTSMFEMSLSAGLYVAVLLIATTYAQNDRPGPLVIPGSQHFEGNDGPWSTFDIRVGKPEQFIRVLPSTASPHTLVPLAELACSREAFGTVPPDCAVSRGNLFDINESSSWEDVGRYGINQNGVGLGAHLGYDVAVQFGLEKLGIGLNGPDFEDQAVGAMAAAAPFYLGIFGLSNQPMNFTSLGNTSSPSFLTTLKDQKKIPSLSYSYTAGAKYRLKQVYGQLVFSGYDTSRFRENSVSFSLAEDITRNLVVAVQSISYSGSNSATLLSDPIEMFIDSTDPNIWLPEEACEAFEEAFGLELDDESGLYLVNETHRNRLLDSDAQVSFRLSDVRSGGDTVTIVLPYAAFDLTAKVPLVANSRHYFPLRRANSSSQYTLGRTFLQEAYLSVDYERKTFNVSSCVWNQGAEEKIVAITSPDDPDADLSSPTSSSSSGLSDGAIAGIVVGAVLGVALIAGGIALCFLRKRRKWIGSTYAAREPEPDESVLKGPVFNSPSFRHASESTQNGSGSMPFSAADVSGARSTPTTTDHSRSGSGPSPATGVSPNDTGTSGGTVELDGNGTAIKPNTELDSKEVQKPLPPVAENPSGVFELPGVKAGADSGSKAIKPHQHHRATSTVGSLHSADDGRDRTPSPLTSTVGPNWRPGRVSMVEPEMVSPDTPVGKHSGRPF</sequence>